<sequence length="69" mass="6773">MKKKLLTGAVFLFGLGLGGATASASGGTQDGTSPGITPEMALCVAECKAAGGTHAVCWACCVNNICPVD</sequence>
<accession>A0ABT5DL65</accession>
<dbReference type="RefSeq" id="WP_272144179.1">
    <property type="nucleotide sequence ID" value="NZ_JAQNDM010000002.1"/>
</dbReference>
<feature type="signal peptide" evidence="1">
    <location>
        <begin position="1"/>
        <end position="24"/>
    </location>
</feature>
<proteinExistence type="predicted"/>
<reference evidence="2 3" key="1">
    <citation type="submission" date="2022-11" db="EMBL/GenBank/DDBJ databases">
        <title>Minimal conservation of predation-associated metabolite biosynthetic gene clusters underscores biosynthetic potential of Myxococcota including descriptions for ten novel species: Archangium lansinium sp. nov., Myxococcus landrumus sp. nov., Nannocystis bai.</title>
        <authorList>
            <person name="Ahearne A."/>
            <person name="Stevens C."/>
            <person name="Dowd S."/>
        </authorList>
    </citation>
    <scope>NUCLEOTIDE SEQUENCE [LARGE SCALE GENOMIC DNA]</scope>
    <source>
        <strain evidence="2 3">NCWAL01</strain>
    </source>
</reference>
<name>A0ABT5DL65_9BACT</name>
<keyword evidence="1" id="KW-0732">Signal</keyword>
<feature type="chain" id="PRO_5045682514" evidence="1">
    <location>
        <begin position="25"/>
        <end position="69"/>
    </location>
</feature>
<evidence type="ECO:0000256" key="1">
    <source>
        <dbReference type="SAM" id="SignalP"/>
    </source>
</evidence>
<dbReference type="Proteomes" id="UP001221838">
    <property type="component" value="Unassembled WGS sequence"/>
</dbReference>
<dbReference type="EMBL" id="JAQNDM010000002">
    <property type="protein sequence ID" value="MDC0713769.1"/>
    <property type="molecule type" value="Genomic_DNA"/>
</dbReference>
<gene>
    <name evidence="2" type="ORF">POL68_35210</name>
</gene>
<organism evidence="2 3">
    <name type="scientific">Stigmatella ashevillensis</name>
    <dbReference type="NCBI Taxonomy" id="2995309"/>
    <lineage>
        <taxon>Bacteria</taxon>
        <taxon>Pseudomonadati</taxon>
        <taxon>Myxococcota</taxon>
        <taxon>Myxococcia</taxon>
        <taxon>Myxococcales</taxon>
        <taxon>Cystobacterineae</taxon>
        <taxon>Archangiaceae</taxon>
        <taxon>Stigmatella</taxon>
    </lineage>
</organism>
<keyword evidence="3" id="KW-1185">Reference proteome</keyword>
<evidence type="ECO:0000313" key="3">
    <source>
        <dbReference type="Proteomes" id="UP001221838"/>
    </source>
</evidence>
<comment type="caution">
    <text evidence="2">The sequence shown here is derived from an EMBL/GenBank/DDBJ whole genome shotgun (WGS) entry which is preliminary data.</text>
</comment>
<protein>
    <submittedName>
        <fullName evidence="2">Uncharacterized protein</fullName>
    </submittedName>
</protein>
<evidence type="ECO:0000313" key="2">
    <source>
        <dbReference type="EMBL" id="MDC0713769.1"/>
    </source>
</evidence>